<keyword evidence="2" id="KW-1185">Reference proteome</keyword>
<evidence type="ECO:0000313" key="2">
    <source>
        <dbReference type="Proteomes" id="UP000308600"/>
    </source>
</evidence>
<protein>
    <submittedName>
        <fullName evidence="1">Uncharacterized protein</fullName>
    </submittedName>
</protein>
<proteinExistence type="predicted"/>
<reference evidence="1 2" key="1">
    <citation type="journal article" date="2019" name="Nat. Ecol. Evol.">
        <title>Megaphylogeny resolves global patterns of mushroom evolution.</title>
        <authorList>
            <person name="Varga T."/>
            <person name="Krizsan K."/>
            <person name="Foldi C."/>
            <person name="Dima B."/>
            <person name="Sanchez-Garcia M."/>
            <person name="Sanchez-Ramirez S."/>
            <person name="Szollosi G.J."/>
            <person name="Szarkandi J.G."/>
            <person name="Papp V."/>
            <person name="Albert L."/>
            <person name="Andreopoulos W."/>
            <person name="Angelini C."/>
            <person name="Antonin V."/>
            <person name="Barry K.W."/>
            <person name="Bougher N.L."/>
            <person name="Buchanan P."/>
            <person name="Buyck B."/>
            <person name="Bense V."/>
            <person name="Catcheside P."/>
            <person name="Chovatia M."/>
            <person name="Cooper J."/>
            <person name="Damon W."/>
            <person name="Desjardin D."/>
            <person name="Finy P."/>
            <person name="Geml J."/>
            <person name="Haridas S."/>
            <person name="Hughes K."/>
            <person name="Justo A."/>
            <person name="Karasinski D."/>
            <person name="Kautmanova I."/>
            <person name="Kiss B."/>
            <person name="Kocsube S."/>
            <person name="Kotiranta H."/>
            <person name="LaButti K.M."/>
            <person name="Lechner B.E."/>
            <person name="Liimatainen K."/>
            <person name="Lipzen A."/>
            <person name="Lukacs Z."/>
            <person name="Mihaltcheva S."/>
            <person name="Morgado L.N."/>
            <person name="Niskanen T."/>
            <person name="Noordeloos M.E."/>
            <person name="Ohm R.A."/>
            <person name="Ortiz-Santana B."/>
            <person name="Ovrebo C."/>
            <person name="Racz N."/>
            <person name="Riley R."/>
            <person name="Savchenko A."/>
            <person name="Shiryaev A."/>
            <person name="Soop K."/>
            <person name="Spirin V."/>
            <person name="Szebenyi C."/>
            <person name="Tomsovsky M."/>
            <person name="Tulloss R.E."/>
            <person name="Uehling J."/>
            <person name="Grigoriev I.V."/>
            <person name="Vagvolgyi C."/>
            <person name="Papp T."/>
            <person name="Martin F.M."/>
            <person name="Miettinen O."/>
            <person name="Hibbett D.S."/>
            <person name="Nagy L.G."/>
        </authorList>
    </citation>
    <scope>NUCLEOTIDE SEQUENCE [LARGE SCALE GENOMIC DNA]</scope>
    <source>
        <strain evidence="1 2">NL-1719</strain>
    </source>
</reference>
<evidence type="ECO:0000313" key="1">
    <source>
        <dbReference type="EMBL" id="TFK58384.1"/>
    </source>
</evidence>
<sequence length="874" mass="98458">MASKLKSDLLATLSDLDFEPGHLAFARTLEHAPNPWLAIEGLGVIGLPLTERDAKFIATASGRGQSPNAWIIPPSRISFKNPEWQKFLNRCVSEVLEGLGITTRRYLDKTHELVMLLLRGPGPITSSNLSVNRSRTTFANFEIHLPSVYSGGQVHASYCGDTKGFDLSSQSLHTNLFASYTEVIFSTEISSGYRLSLCYNLIHTGSTDTIPTILPINEPLSKVRSVLVNWKNGQYTEDIDSVALVHFITSYEEEQLKELKRLDWDDQVLITNLRRVAEDLGYRLFLGVFEYAEYGRAERGIYKCSDDGECPNLAYVEGTNKSIGNLVDPEGQPVLDRGWLDVRKHCSLEELRDYFEDEEPDSRSCDDSICSYAVEVVESYTRAVLVLVHLEDQPMLSVTSKELDNILTKLKGANPTNILPDAQELAELAISKLGGPYPYEQRIKEMLAIAIAWKDINLWKGCYACTKGLKASSIEPNLLEGLHIFGFLNIRPLLDQISAGAEYGLQVPTVRSILDNAQMKARVVRTIPIQILFRQNRELQKVFPDGHLRQECIPQLIEVARNNGIAPVMDIAISVISRQEPTMRLLLVLMRSLRDVQASEFVPELSSSTYERYMKTLLEIGMNSFAILSSKPIAAGRLTPEIVADLVTMCSLISPSLSHTILSALFKLDLDTDPRTLFDVLLIPFVPLLRTELWKCGCFITSPPFAQFARRAISLYLRDVLGVHRGNWSFSMTLDLHYRCHHCFNLCWSLAHQPEKPCDFSVQDLTMVKHIKRQIKENASNILTCSLYQLNDLFVMRVQKRLGDPTIKRDWEERRRNARAFLRSFGGDYFLQILMGDRFMDVQRALDGTVPFHTLEGYIIGAIDIEDGGAHAAA</sequence>
<dbReference type="EMBL" id="ML209402">
    <property type="protein sequence ID" value="TFK58384.1"/>
    <property type="molecule type" value="Genomic_DNA"/>
</dbReference>
<name>A0ACD2ZZ74_9AGAR</name>
<gene>
    <name evidence="1" type="ORF">BDN72DRAFT_966360</name>
</gene>
<dbReference type="Proteomes" id="UP000308600">
    <property type="component" value="Unassembled WGS sequence"/>
</dbReference>
<organism evidence="1 2">
    <name type="scientific">Pluteus cervinus</name>
    <dbReference type="NCBI Taxonomy" id="181527"/>
    <lineage>
        <taxon>Eukaryota</taxon>
        <taxon>Fungi</taxon>
        <taxon>Dikarya</taxon>
        <taxon>Basidiomycota</taxon>
        <taxon>Agaricomycotina</taxon>
        <taxon>Agaricomycetes</taxon>
        <taxon>Agaricomycetidae</taxon>
        <taxon>Agaricales</taxon>
        <taxon>Pluteineae</taxon>
        <taxon>Pluteaceae</taxon>
        <taxon>Pluteus</taxon>
    </lineage>
</organism>
<accession>A0ACD2ZZ74</accession>